<dbReference type="SUPFAM" id="SSF82866">
    <property type="entry name" value="Multidrug efflux transporter AcrB transmembrane domain"/>
    <property type="match status" value="2"/>
</dbReference>
<dbReference type="PANTHER" id="PTHR33406">
    <property type="entry name" value="MEMBRANE PROTEIN MJ1562-RELATED"/>
    <property type="match status" value="1"/>
</dbReference>
<evidence type="ECO:0000256" key="1">
    <source>
        <dbReference type="ARBA" id="ARBA00004651"/>
    </source>
</evidence>
<dbReference type="InterPro" id="IPR050545">
    <property type="entry name" value="Mycobact_MmpL"/>
</dbReference>
<dbReference type="Gene3D" id="1.20.1640.10">
    <property type="entry name" value="Multidrug efflux transporter AcrB transmembrane domain"/>
    <property type="match status" value="2"/>
</dbReference>
<comment type="caution">
    <text evidence="8">The sequence shown here is derived from an EMBL/GenBank/DDBJ whole genome shotgun (WGS) entry which is preliminary data.</text>
</comment>
<sequence length="785" mass="85145">MSLENWITTSYGWSSVHRRPVLLLVLVLIVAGGFSLLHLQLSENAEALIPDRDPQLLRQFQLLQQSPMTHKLLVVIEAEESRDRARLTEAAAVFATRFNRAGVGRLQTRLQIDLPGLLQQLVVEMPQRFPAAKLPQLADELSEEEIGLRLQEARDELLSPVGLGSKVLIRTDPLRLRQRLFDGLAYTNLLGRGQFRGGYLWSEDGKGLLLVGKTDIQLTDVRGAAALEQAARAAAAELPPGIKADLLCGQRYTLANAMAIKHDLRRIGLLVSAGLLLVFGLFLRDWRALPVLLLPLAGVVLALGLVLLSGVELSGITLGFGAVVLGVALDYGLHVFFALRHRQREPEQVLAELSRPLLCGALTSIGAFVVLLSSALPVQRQLGWFAALGLLLALLLALLVLPLLLVAPPQPLEHPDFPTKGPGRRNLLLAGWGLLLLVALAGAIRVRINGDLRQISLVPPQLAATEQRLRQGWGDLRGRAMLLLEGEEEEVRQQNEVLFSRLRDKLSPGDLVSLAPLLPSRATRTANRAAWSSFWHGAAGGRIADELRRQAGEHGFAPTAFAPFFASFEAQAPVERPLPACFEPLLGNLEQRNGEKLQILTLAADRPELATLLQDGQLDMTLLSPRLFRAELSGAVKDDFFRLAPCAGVMVLLLTALLLRRARLVIAALAPVISGVVAMFGIMGWAGIAFNLFNAVATVLVIGLTIDYGIFMVWRRQHGGDRVTDRAVLVSGLTTLAGFGSLALASHPALFAIGISVLIGIGAAVPTALWLVPALVPERVLREEK</sequence>
<dbReference type="InterPro" id="IPR004869">
    <property type="entry name" value="MMPL_dom"/>
</dbReference>
<feature type="transmembrane region" description="Helical" evidence="6">
    <location>
        <begin position="316"/>
        <end position="337"/>
    </location>
</feature>
<evidence type="ECO:0000256" key="5">
    <source>
        <dbReference type="ARBA" id="ARBA00023136"/>
    </source>
</evidence>
<protein>
    <recommendedName>
        <fullName evidence="7">Membrane transport protein MMPL domain-containing protein</fullName>
    </recommendedName>
</protein>
<dbReference type="Proteomes" id="UP000236340">
    <property type="component" value="Unassembled WGS sequence"/>
</dbReference>
<comment type="subcellular location">
    <subcellularLocation>
        <location evidence="1">Cell membrane</location>
        <topology evidence="1">Multi-pass membrane protein</topology>
    </subcellularLocation>
</comment>
<dbReference type="AlphaFoldDB" id="A0A2K2HBJ9"/>
<feature type="transmembrane region" description="Helical" evidence="6">
    <location>
        <begin position="21"/>
        <end position="41"/>
    </location>
</feature>
<feature type="transmembrane region" description="Helical" evidence="6">
    <location>
        <begin position="267"/>
        <end position="284"/>
    </location>
</feature>
<evidence type="ECO:0000256" key="4">
    <source>
        <dbReference type="ARBA" id="ARBA00022989"/>
    </source>
</evidence>
<feature type="transmembrane region" description="Helical" evidence="6">
    <location>
        <begin position="692"/>
        <end position="714"/>
    </location>
</feature>
<feature type="transmembrane region" description="Helical" evidence="6">
    <location>
        <begin position="726"/>
        <end position="745"/>
    </location>
</feature>
<name>A0A2K2HBJ9_9BACT</name>
<evidence type="ECO:0000256" key="6">
    <source>
        <dbReference type="SAM" id="Phobius"/>
    </source>
</evidence>
<feature type="transmembrane region" description="Helical" evidence="6">
    <location>
        <begin position="640"/>
        <end position="659"/>
    </location>
</feature>
<feature type="transmembrane region" description="Helical" evidence="6">
    <location>
        <begin position="666"/>
        <end position="686"/>
    </location>
</feature>
<keyword evidence="2" id="KW-1003">Cell membrane</keyword>
<feature type="transmembrane region" description="Helical" evidence="6">
    <location>
        <begin position="751"/>
        <end position="776"/>
    </location>
</feature>
<evidence type="ECO:0000256" key="2">
    <source>
        <dbReference type="ARBA" id="ARBA00022475"/>
    </source>
</evidence>
<feature type="domain" description="Membrane transport protein MMPL" evidence="7">
    <location>
        <begin position="200"/>
        <end position="406"/>
    </location>
</feature>
<evidence type="ECO:0000313" key="8">
    <source>
        <dbReference type="EMBL" id="PNU20641.1"/>
    </source>
</evidence>
<feature type="transmembrane region" description="Helical" evidence="6">
    <location>
        <begin position="357"/>
        <end position="376"/>
    </location>
</feature>
<evidence type="ECO:0000256" key="3">
    <source>
        <dbReference type="ARBA" id="ARBA00022692"/>
    </source>
</evidence>
<feature type="transmembrane region" description="Helical" evidence="6">
    <location>
        <begin position="291"/>
        <end position="310"/>
    </location>
</feature>
<feature type="transmembrane region" description="Helical" evidence="6">
    <location>
        <begin position="427"/>
        <end position="446"/>
    </location>
</feature>
<reference evidence="8 9" key="1">
    <citation type="journal article" date="2018" name="Genome Announc.">
        <title>Genome Sequence of Geothermobacter sp. HR-1 Iron Reducer from the Loihi Seamount.</title>
        <authorList>
            <person name="Smith H."/>
            <person name="Abuyen K."/>
            <person name="Tremblay J."/>
            <person name="Savalia P."/>
            <person name="Perez-Rodriguez I."/>
            <person name="Emerson D."/>
            <person name="Tully B."/>
            <person name="Amend J."/>
        </authorList>
    </citation>
    <scope>NUCLEOTIDE SEQUENCE [LARGE SCALE GENOMIC DNA]</scope>
    <source>
        <strain evidence="8 9">HR-1</strain>
    </source>
</reference>
<organism evidence="8 9">
    <name type="scientific">Geothermobacter hydrogeniphilus</name>
    <dbReference type="NCBI Taxonomy" id="1969733"/>
    <lineage>
        <taxon>Bacteria</taxon>
        <taxon>Pseudomonadati</taxon>
        <taxon>Thermodesulfobacteriota</taxon>
        <taxon>Desulfuromonadia</taxon>
        <taxon>Desulfuromonadales</taxon>
        <taxon>Geothermobacteraceae</taxon>
        <taxon>Geothermobacter</taxon>
    </lineage>
</organism>
<evidence type="ECO:0000259" key="7">
    <source>
        <dbReference type="Pfam" id="PF03176"/>
    </source>
</evidence>
<proteinExistence type="predicted"/>
<dbReference type="EMBL" id="PPFX01000010">
    <property type="protein sequence ID" value="PNU20641.1"/>
    <property type="molecule type" value="Genomic_DNA"/>
</dbReference>
<keyword evidence="4 6" id="KW-1133">Transmembrane helix</keyword>
<keyword evidence="5 6" id="KW-0472">Membrane</keyword>
<dbReference type="Pfam" id="PF03176">
    <property type="entry name" value="MMPL"/>
    <property type="match status" value="1"/>
</dbReference>
<accession>A0A2K2HBJ9</accession>
<dbReference type="GO" id="GO:0005886">
    <property type="term" value="C:plasma membrane"/>
    <property type="evidence" value="ECO:0007669"/>
    <property type="project" value="UniProtKB-SubCell"/>
</dbReference>
<feature type="transmembrane region" description="Helical" evidence="6">
    <location>
        <begin position="382"/>
        <end position="406"/>
    </location>
</feature>
<gene>
    <name evidence="8" type="ORF">C2E25_06240</name>
</gene>
<dbReference type="PANTHER" id="PTHR33406:SF13">
    <property type="entry name" value="MEMBRANE PROTEIN YDFJ"/>
    <property type="match status" value="1"/>
</dbReference>
<evidence type="ECO:0000313" key="9">
    <source>
        <dbReference type="Proteomes" id="UP000236340"/>
    </source>
</evidence>
<keyword evidence="3 6" id="KW-0812">Transmembrane</keyword>